<dbReference type="Proteomes" id="UP001516400">
    <property type="component" value="Unassembled WGS sequence"/>
</dbReference>
<evidence type="ECO:0000313" key="2">
    <source>
        <dbReference type="EMBL" id="KAL3267436.1"/>
    </source>
</evidence>
<dbReference type="EMBL" id="JABFTP020000001">
    <property type="protein sequence ID" value="KAL3267436.1"/>
    <property type="molecule type" value="Genomic_DNA"/>
</dbReference>
<dbReference type="Pfam" id="PF13843">
    <property type="entry name" value="DDE_Tnp_1_7"/>
    <property type="match status" value="1"/>
</dbReference>
<dbReference type="AlphaFoldDB" id="A0ABD2MM12"/>
<protein>
    <recommendedName>
        <fullName evidence="1">PiggyBac transposable element-derived protein domain-containing protein</fullName>
    </recommendedName>
</protein>
<evidence type="ECO:0000259" key="1">
    <source>
        <dbReference type="Pfam" id="PF13843"/>
    </source>
</evidence>
<evidence type="ECO:0000313" key="3">
    <source>
        <dbReference type="Proteomes" id="UP001516400"/>
    </source>
</evidence>
<accession>A0ABD2MM12</accession>
<name>A0ABD2MM12_9CUCU</name>
<organism evidence="2 3">
    <name type="scientific">Cryptolaemus montrouzieri</name>
    <dbReference type="NCBI Taxonomy" id="559131"/>
    <lineage>
        <taxon>Eukaryota</taxon>
        <taxon>Metazoa</taxon>
        <taxon>Ecdysozoa</taxon>
        <taxon>Arthropoda</taxon>
        <taxon>Hexapoda</taxon>
        <taxon>Insecta</taxon>
        <taxon>Pterygota</taxon>
        <taxon>Neoptera</taxon>
        <taxon>Endopterygota</taxon>
        <taxon>Coleoptera</taxon>
        <taxon>Polyphaga</taxon>
        <taxon>Cucujiformia</taxon>
        <taxon>Coccinelloidea</taxon>
        <taxon>Coccinellidae</taxon>
        <taxon>Scymninae</taxon>
        <taxon>Scymnini</taxon>
        <taxon>Cryptolaemus</taxon>
    </lineage>
</organism>
<sequence>MTQTKKLKLQKFWSQDSLIQTPVSSQIIARDRYIHILRVLHFNNNDLSVINDPLQVPLLDHFANVFKTAFTLSKISVLTKIFCCIKGVFISSSTSPPNAIGLEYSFISYVIVTPASS</sequence>
<comment type="caution">
    <text evidence="2">The sequence shown here is derived from an EMBL/GenBank/DDBJ whole genome shotgun (WGS) entry which is preliminary data.</text>
</comment>
<dbReference type="InterPro" id="IPR029526">
    <property type="entry name" value="PGBD"/>
</dbReference>
<feature type="domain" description="PiggyBac transposable element-derived protein" evidence="1">
    <location>
        <begin position="6"/>
        <end position="92"/>
    </location>
</feature>
<keyword evidence="3" id="KW-1185">Reference proteome</keyword>
<reference evidence="2 3" key="1">
    <citation type="journal article" date="2021" name="BMC Biol.">
        <title>Horizontally acquired antibacterial genes associated with adaptive radiation of ladybird beetles.</title>
        <authorList>
            <person name="Li H.S."/>
            <person name="Tang X.F."/>
            <person name="Huang Y.H."/>
            <person name="Xu Z.Y."/>
            <person name="Chen M.L."/>
            <person name="Du X.Y."/>
            <person name="Qiu B.Y."/>
            <person name="Chen P.T."/>
            <person name="Zhang W."/>
            <person name="Slipinski A."/>
            <person name="Escalona H.E."/>
            <person name="Waterhouse R.M."/>
            <person name="Zwick A."/>
            <person name="Pang H."/>
        </authorList>
    </citation>
    <scope>NUCLEOTIDE SEQUENCE [LARGE SCALE GENOMIC DNA]</scope>
    <source>
        <strain evidence="2">SYSU2018</strain>
    </source>
</reference>
<gene>
    <name evidence="2" type="ORF">HHI36_011563</name>
</gene>
<proteinExistence type="predicted"/>